<name>A0A564TZX5_9FIRM</name>
<organism evidence="4 5">
    <name type="scientific">Dorea formicigenerans</name>
    <dbReference type="NCBI Taxonomy" id="39486"/>
    <lineage>
        <taxon>Bacteria</taxon>
        <taxon>Bacillati</taxon>
        <taxon>Bacillota</taxon>
        <taxon>Clostridia</taxon>
        <taxon>Lachnospirales</taxon>
        <taxon>Lachnospiraceae</taxon>
        <taxon>Dorea</taxon>
    </lineage>
</organism>
<dbReference type="EMBL" id="CABHNI010000033">
    <property type="protein sequence ID" value="VUX12780.1"/>
    <property type="molecule type" value="Genomic_DNA"/>
</dbReference>
<accession>A0A564TZX5</accession>
<evidence type="ECO:0000256" key="1">
    <source>
        <dbReference type="SAM" id="MobiDB-lite"/>
    </source>
</evidence>
<keyword evidence="2" id="KW-1133">Transmembrane helix</keyword>
<evidence type="ECO:0000313" key="5">
    <source>
        <dbReference type="Proteomes" id="UP000358366"/>
    </source>
</evidence>
<evidence type="ECO:0000256" key="2">
    <source>
        <dbReference type="SAM" id="Phobius"/>
    </source>
</evidence>
<evidence type="ECO:0000256" key="3">
    <source>
        <dbReference type="SAM" id="SignalP"/>
    </source>
</evidence>
<gene>
    <name evidence="4" type="ORF">DFSSTS7063_01998</name>
</gene>
<proteinExistence type="predicted"/>
<keyword evidence="3" id="KW-0732">Signal</keyword>
<protein>
    <recommendedName>
        <fullName evidence="6">Sortase B protein-sorting domain-containing protein</fullName>
    </recommendedName>
</protein>
<feature type="transmembrane region" description="Helical" evidence="2">
    <location>
        <begin position="77"/>
        <end position="97"/>
    </location>
</feature>
<feature type="signal peptide" evidence="3">
    <location>
        <begin position="1"/>
        <end position="29"/>
    </location>
</feature>
<dbReference type="Proteomes" id="UP000358366">
    <property type="component" value="Unassembled WGS sequence"/>
</dbReference>
<keyword evidence="2" id="KW-0812">Transmembrane</keyword>
<dbReference type="AlphaFoldDB" id="A0A564TZX5"/>
<evidence type="ECO:0000313" key="4">
    <source>
        <dbReference type="EMBL" id="VUX12780.1"/>
    </source>
</evidence>
<feature type="region of interest" description="Disordered" evidence="1">
    <location>
        <begin position="41"/>
        <end position="73"/>
    </location>
</feature>
<sequence>MKIRRRVQKYIFIISFVVLAGFMHQNTYAETRTNIQLYVPDDNQNNRQENNQTANRADNGKVDNSVAKTGDTTGGKILDYEIMLAVSAVLGTMGVIIRKSQKTEKNGD</sequence>
<keyword evidence="2" id="KW-0472">Membrane</keyword>
<dbReference type="RefSeq" id="WP_105310248.1">
    <property type="nucleotide sequence ID" value="NZ_CABHNI010000033.1"/>
</dbReference>
<feature type="compositionally biased region" description="Low complexity" evidence="1">
    <location>
        <begin position="43"/>
        <end position="57"/>
    </location>
</feature>
<reference evidence="4 5" key="1">
    <citation type="submission" date="2019-07" db="EMBL/GenBank/DDBJ databases">
        <authorList>
            <person name="Hibberd C M."/>
            <person name="Gehrig L. J."/>
            <person name="Chang H.-W."/>
            <person name="Venkatesh S."/>
        </authorList>
    </citation>
    <scope>NUCLEOTIDE SEQUENCE [LARGE SCALE GENOMIC DNA]</scope>
    <source>
        <strain evidence="4">Dorea_formicigenerans_SSTS_Bg7063</strain>
    </source>
</reference>
<feature type="chain" id="PRO_5021913047" description="Sortase B protein-sorting domain-containing protein" evidence="3">
    <location>
        <begin position="30"/>
        <end position="108"/>
    </location>
</feature>
<evidence type="ECO:0008006" key="6">
    <source>
        <dbReference type="Google" id="ProtNLM"/>
    </source>
</evidence>